<feature type="transmembrane region" description="Helical" evidence="6">
    <location>
        <begin position="300"/>
        <end position="323"/>
    </location>
</feature>
<dbReference type="Pfam" id="PF03772">
    <property type="entry name" value="Competence"/>
    <property type="match status" value="1"/>
</dbReference>
<reference evidence="8 9" key="1">
    <citation type="submission" date="2020-12" db="EMBL/GenBank/DDBJ databases">
        <title>Draft genome sequence of the commensal strain Corynebacterium tuberculostearicum MFP09/CIP 102622 isolated from human skin.</title>
        <authorList>
            <person name="Boukerb A.M."/>
            <person name="Janvier X."/>
            <person name="Feuilloley M.G.J."/>
            <person name="Groboillot A."/>
        </authorList>
    </citation>
    <scope>NUCLEOTIDE SEQUENCE [LARGE SCALE GENOMIC DNA]</scope>
    <source>
        <strain evidence="8 9">CIP 102622</strain>
    </source>
</reference>
<dbReference type="Proteomes" id="UP000603369">
    <property type="component" value="Unassembled WGS sequence"/>
</dbReference>
<keyword evidence="4 6" id="KW-1133">Transmembrane helix</keyword>
<comment type="caution">
    <text evidence="8">The sequence shown here is derived from an EMBL/GenBank/DDBJ whole genome shotgun (WGS) entry which is preliminary data.</text>
</comment>
<feature type="transmembrane region" description="Helical" evidence="6">
    <location>
        <begin position="423"/>
        <end position="446"/>
    </location>
</feature>
<proteinExistence type="predicted"/>
<accession>A0A8I1HP84</accession>
<feature type="transmembrane region" description="Helical" evidence="6">
    <location>
        <begin position="335"/>
        <end position="357"/>
    </location>
</feature>
<comment type="subcellular location">
    <subcellularLocation>
        <location evidence="1">Cell membrane</location>
        <topology evidence="1">Multi-pass membrane protein</topology>
    </subcellularLocation>
</comment>
<dbReference type="PANTHER" id="PTHR30619">
    <property type="entry name" value="DNA INTERNALIZATION/COMPETENCE PROTEIN COMEC/REC2"/>
    <property type="match status" value="1"/>
</dbReference>
<dbReference type="RefSeq" id="WP_200435320.1">
    <property type="nucleotide sequence ID" value="NZ_JAEHFL010000002.1"/>
</dbReference>
<evidence type="ECO:0000313" key="9">
    <source>
        <dbReference type="Proteomes" id="UP000603369"/>
    </source>
</evidence>
<sequence length="470" mass="48050">MRELRLVPGAATAWLAVIAVLLAGRGWAIALIAVVVALCLIARQWGQALFCGAVAGGAALVAAVRQARAAAFDLGTEVTGRLVTAPTQTSTGGWLLKLKVPGYPTQLPVFSPEPVPAAAGSELTARVRVGESDRAGVGKLSANATDVQVTAEPEGLAGWAAEVAENFRALVLDTVGPSSQGLIPGMVLGDTALQDTAERDLYIATGLSHLSAVSGANVAIICSAAAVVCAAFALGPRARVAASLCALATYVLLVGFEPSVQRAAVAGVVGLLAVLNSTRMEPIHALSLGIIALLFVDSDLAVHFGFALSCAATLGIVALSPLIYKHLAVTGWPAIFLRAVAVAIAADIVTLPLVALMSGEVSVVSVLANILVEPATVPITIVGLIAAIFAQLGPLDVLGAGLLRLIEPFSWWINTVAHGVAHLPVVTIPANPLFTLLAYAWIIAGLLYHRPWLTLALTLAGIAWLGLAAG</sequence>
<dbReference type="GO" id="GO:0005886">
    <property type="term" value="C:plasma membrane"/>
    <property type="evidence" value="ECO:0007669"/>
    <property type="project" value="UniProtKB-SubCell"/>
</dbReference>
<keyword evidence="5 6" id="KW-0472">Membrane</keyword>
<gene>
    <name evidence="8" type="ORF">JDP02_02010</name>
</gene>
<dbReference type="NCBIfam" id="TIGR00360">
    <property type="entry name" value="ComEC_N-term"/>
    <property type="match status" value="1"/>
</dbReference>
<feature type="transmembrane region" description="Helical" evidence="6">
    <location>
        <begin position="452"/>
        <end position="469"/>
    </location>
</feature>
<evidence type="ECO:0000256" key="4">
    <source>
        <dbReference type="ARBA" id="ARBA00022989"/>
    </source>
</evidence>
<keyword evidence="2" id="KW-1003">Cell membrane</keyword>
<evidence type="ECO:0000259" key="7">
    <source>
        <dbReference type="Pfam" id="PF03772"/>
    </source>
</evidence>
<dbReference type="PANTHER" id="PTHR30619:SF1">
    <property type="entry name" value="RECOMBINATION PROTEIN 2"/>
    <property type="match status" value="1"/>
</dbReference>
<organism evidence="8 9">
    <name type="scientific">Corynebacterium tuberculostearicum</name>
    <dbReference type="NCBI Taxonomy" id="38304"/>
    <lineage>
        <taxon>Bacteria</taxon>
        <taxon>Bacillati</taxon>
        <taxon>Actinomycetota</taxon>
        <taxon>Actinomycetes</taxon>
        <taxon>Mycobacteriales</taxon>
        <taxon>Corynebacteriaceae</taxon>
        <taxon>Corynebacterium</taxon>
    </lineage>
</organism>
<evidence type="ECO:0000256" key="6">
    <source>
        <dbReference type="SAM" id="Phobius"/>
    </source>
</evidence>
<feature type="transmembrane region" description="Helical" evidence="6">
    <location>
        <begin position="240"/>
        <end position="256"/>
    </location>
</feature>
<feature type="domain" description="ComEC/Rec2-related protein" evidence="7">
    <location>
        <begin position="186"/>
        <end position="449"/>
    </location>
</feature>
<name>A0A8I1HP84_9CORY</name>
<evidence type="ECO:0000256" key="5">
    <source>
        <dbReference type="ARBA" id="ARBA00023136"/>
    </source>
</evidence>
<feature type="transmembrane region" description="Helical" evidence="6">
    <location>
        <begin position="12"/>
        <end position="38"/>
    </location>
</feature>
<dbReference type="AlphaFoldDB" id="A0A8I1HP84"/>
<evidence type="ECO:0000256" key="3">
    <source>
        <dbReference type="ARBA" id="ARBA00022692"/>
    </source>
</evidence>
<evidence type="ECO:0000313" key="8">
    <source>
        <dbReference type="EMBL" id="MBK3427286.1"/>
    </source>
</evidence>
<feature type="transmembrane region" description="Helical" evidence="6">
    <location>
        <begin position="44"/>
        <end position="64"/>
    </location>
</feature>
<dbReference type="InterPro" id="IPR004477">
    <property type="entry name" value="ComEC_N"/>
</dbReference>
<keyword evidence="9" id="KW-1185">Reference proteome</keyword>
<dbReference type="InterPro" id="IPR052159">
    <property type="entry name" value="Competence_DNA_uptake"/>
</dbReference>
<evidence type="ECO:0000256" key="2">
    <source>
        <dbReference type="ARBA" id="ARBA00022475"/>
    </source>
</evidence>
<keyword evidence="3 6" id="KW-0812">Transmembrane</keyword>
<feature type="transmembrane region" description="Helical" evidence="6">
    <location>
        <begin position="216"/>
        <end position="234"/>
    </location>
</feature>
<evidence type="ECO:0000256" key="1">
    <source>
        <dbReference type="ARBA" id="ARBA00004651"/>
    </source>
</evidence>
<feature type="transmembrane region" description="Helical" evidence="6">
    <location>
        <begin position="377"/>
        <end position="403"/>
    </location>
</feature>
<protein>
    <submittedName>
        <fullName evidence="8">ComEC/Rec2 family competence protein</fullName>
    </submittedName>
</protein>
<dbReference type="EMBL" id="JAEHFL010000002">
    <property type="protein sequence ID" value="MBK3427286.1"/>
    <property type="molecule type" value="Genomic_DNA"/>
</dbReference>
<feature type="transmembrane region" description="Helical" evidence="6">
    <location>
        <begin position="263"/>
        <end position="280"/>
    </location>
</feature>